<organism evidence="2 3">
    <name type="scientific">Peronospora farinosa</name>
    <dbReference type="NCBI Taxonomy" id="134698"/>
    <lineage>
        <taxon>Eukaryota</taxon>
        <taxon>Sar</taxon>
        <taxon>Stramenopiles</taxon>
        <taxon>Oomycota</taxon>
        <taxon>Peronosporomycetes</taxon>
        <taxon>Peronosporales</taxon>
        <taxon>Peronosporaceae</taxon>
        <taxon>Peronospora</taxon>
    </lineage>
</organism>
<feature type="region of interest" description="Disordered" evidence="1">
    <location>
        <begin position="1"/>
        <end position="123"/>
    </location>
</feature>
<dbReference type="Proteomes" id="UP001157938">
    <property type="component" value="Unassembled WGS sequence"/>
</dbReference>
<sequence>MADPPLDNGTEDNGDDSGRPVPPPLPLKTQVFPKYPQQDRENDWMASDPHQSNGKLDMDGDRFFPVTPSRMSPPGLDGPTGAAQTGTTTGSKPGAERLVRGDRPDLRLHAFSKSGGSTSERPEAIMVDDERCLHAALVDEMKAHPDEGPLDSGFASSK</sequence>
<name>A0ABN8C3F2_9STRA</name>
<dbReference type="EMBL" id="CAKLBC010000684">
    <property type="protein sequence ID" value="CAH0487671.1"/>
    <property type="molecule type" value="Genomic_DNA"/>
</dbReference>
<gene>
    <name evidence="2" type="ORF">PFR001_LOCUS3205</name>
</gene>
<comment type="caution">
    <text evidence="2">The sequence shown here is derived from an EMBL/GenBank/DDBJ whole genome shotgun (WGS) entry which is preliminary data.</text>
</comment>
<reference evidence="2 3" key="1">
    <citation type="submission" date="2021-11" db="EMBL/GenBank/DDBJ databases">
        <authorList>
            <person name="Islam A."/>
            <person name="Islam S."/>
            <person name="Flora M.S."/>
            <person name="Rahman M."/>
            <person name="Ziaur R.M."/>
            <person name="Epstein J.H."/>
            <person name="Hassan M."/>
            <person name="Klassen M."/>
            <person name="Woodard K."/>
            <person name="Webb A."/>
            <person name="Webby R.J."/>
            <person name="El Zowalaty M.E."/>
        </authorList>
    </citation>
    <scope>NUCLEOTIDE SEQUENCE [LARGE SCALE GENOMIC DNA]</scope>
    <source>
        <strain evidence="2">Pf1</strain>
    </source>
</reference>
<evidence type="ECO:0000313" key="2">
    <source>
        <dbReference type="EMBL" id="CAH0487671.1"/>
    </source>
</evidence>
<proteinExistence type="predicted"/>
<feature type="compositionally biased region" description="Basic and acidic residues" evidence="1">
    <location>
        <begin position="94"/>
        <end position="108"/>
    </location>
</feature>
<protein>
    <submittedName>
        <fullName evidence="2">Uncharacterized protein</fullName>
    </submittedName>
</protein>
<keyword evidence="3" id="KW-1185">Reference proteome</keyword>
<accession>A0ABN8C3F2</accession>
<evidence type="ECO:0000256" key="1">
    <source>
        <dbReference type="SAM" id="MobiDB-lite"/>
    </source>
</evidence>
<evidence type="ECO:0000313" key="3">
    <source>
        <dbReference type="Proteomes" id="UP001157938"/>
    </source>
</evidence>
<feature type="compositionally biased region" description="Low complexity" evidence="1">
    <location>
        <begin position="79"/>
        <end position="90"/>
    </location>
</feature>